<evidence type="ECO:0000256" key="2">
    <source>
        <dbReference type="SAM" id="Phobius"/>
    </source>
</evidence>
<dbReference type="OrthoDB" id="4775599at2759"/>
<keyword evidence="2" id="KW-0472">Membrane</keyword>
<keyword evidence="2" id="KW-1133">Transmembrane helix</keyword>
<feature type="compositionally biased region" description="Pro residues" evidence="1">
    <location>
        <begin position="216"/>
        <end position="226"/>
    </location>
</feature>
<feature type="region of interest" description="Disordered" evidence="1">
    <location>
        <begin position="61"/>
        <end position="81"/>
    </location>
</feature>
<keyword evidence="2" id="KW-0812">Transmembrane</keyword>
<keyword evidence="4" id="KW-1185">Reference proteome</keyword>
<protein>
    <submittedName>
        <fullName evidence="3">Uncharacterized protein</fullName>
    </submittedName>
</protein>
<name>A0A423VZ11_9PEZI</name>
<evidence type="ECO:0000313" key="4">
    <source>
        <dbReference type="Proteomes" id="UP000283895"/>
    </source>
</evidence>
<evidence type="ECO:0000256" key="1">
    <source>
        <dbReference type="SAM" id="MobiDB-lite"/>
    </source>
</evidence>
<gene>
    <name evidence="3" type="ORF">VMCG_07705</name>
</gene>
<dbReference type="Proteomes" id="UP000283895">
    <property type="component" value="Unassembled WGS sequence"/>
</dbReference>
<dbReference type="EMBL" id="LKEA01000033">
    <property type="protein sequence ID" value="ROV96277.1"/>
    <property type="molecule type" value="Genomic_DNA"/>
</dbReference>
<reference evidence="3 4" key="1">
    <citation type="submission" date="2015-09" db="EMBL/GenBank/DDBJ databases">
        <title>Host preference determinants of Valsa canker pathogens revealed by comparative genomics.</title>
        <authorList>
            <person name="Yin Z."/>
            <person name="Huang L."/>
        </authorList>
    </citation>
    <scope>NUCLEOTIDE SEQUENCE [LARGE SCALE GENOMIC DNA]</scope>
    <source>
        <strain evidence="3 4">03-1</strain>
    </source>
</reference>
<comment type="caution">
    <text evidence="3">The sequence shown here is derived from an EMBL/GenBank/DDBJ whole genome shotgun (WGS) entry which is preliminary data.</text>
</comment>
<sequence length="226" mass="23322">MDPNTVQRPHDTTGGGGGTGPSSSNSSPSVIWIIIPLVVVLLTGALIAISYRVVTRCRRRKAGDGDAEGGAMGPGTTVSGGGEDVMIGGGLVPPQGARHYTTPESDTLQPTDRWGWVFDPNSSRSNTSRGAARISEGLNELGEAPPPYGVDNERPKSYVAEMTEVGDSGEGASGLVLGQERGPLEEISGHRRPGSGSEPPAYELAMGAGETSSIREPPPAVTPPPR</sequence>
<proteinExistence type="predicted"/>
<feature type="transmembrane region" description="Helical" evidence="2">
    <location>
        <begin position="30"/>
        <end position="51"/>
    </location>
</feature>
<feature type="region of interest" description="Disordered" evidence="1">
    <location>
        <begin position="167"/>
        <end position="226"/>
    </location>
</feature>
<evidence type="ECO:0000313" key="3">
    <source>
        <dbReference type="EMBL" id="ROV96277.1"/>
    </source>
</evidence>
<organism evidence="3 4">
    <name type="scientific">Cytospora schulzeri</name>
    <dbReference type="NCBI Taxonomy" id="448051"/>
    <lineage>
        <taxon>Eukaryota</taxon>
        <taxon>Fungi</taxon>
        <taxon>Dikarya</taxon>
        <taxon>Ascomycota</taxon>
        <taxon>Pezizomycotina</taxon>
        <taxon>Sordariomycetes</taxon>
        <taxon>Sordariomycetidae</taxon>
        <taxon>Diaporthales</taxon>
        <taxon>Cytosporaceae</taxon>
        <taxon>Cytospora</taxon>
    </lineage>
</organism>
<dbReference type="AlphaFoldDB" id="A0A423VZ11"/>
<feature type="region of interest" description="Disordered" evidence="1">
    <location>
        <begin position="1"/>
        <end position="25"/>
    </location>
</feature>
<accession>A0A423VZ11</accession>
<feature type="compositionally biased region" description="Gly residues" evidence="1">
    <location>
        <begin position="68"/>
        <end position="81"/>
    </location>
</feature>